<dbReference type="AlphaFoldDB" id="A0A381INA0"/>
<evidence type="ECO:0000313" key="2">
    <source>
        <dbReference type="Proteomes" id="UP000254701"/>
    </source>
</evidence>
<name>A0A381INA0_AMIAI</name>
<protein>
    <recommendedName>
        <fullName evidence="3">Ubiquinone biosynthesis methyltransferase UbiE</fullName>
    </recommendedName>
</protein>
<gene>
    <name evidence="1" type="ORF">NCTC10684_05392</name>
</gene>
<reference evidence="1 2" key="1">
    <citation type="submission" date="2018-06" db="EMBL/GenBank/DDBJ databases">
        <authorList>
            <consortium name="Pathogen Informatics"/>
            <person name="Doyle S."/>
        </authorList>
    </citation>
    <scope>NUCLEOTIDE SEQUENCE [LARGE SCALE GENOMIC DNA]</scope>
    <source>
        <strain evidence="1 2">NCTC10684</strain>
    </source>
</reference>
<evidence type="ECO:0008006" key="3">
    <source>
        <dbReference type="Google" id="ProtNLM"/>
    </source>
</evidence>
<organism evidence="1 2">
    <name type="scientific">Aminobacter aminovorans</name>
    <name type="common">Chelatobacter heintzii</name>
    <dbReference type="NCBI Taxonomy" id="83263"/>
    <lineage>
        <taxon>Bacteria</taxon>
        <taxon>Pseudomonadati</taxon>
        <taxon>Pseudomonadota</taxon>
        <taxon>Alphaproteobacteria</taxon>
        <taxon>Hyphomicrobiales</taxon>
        <taxon>Phyllobacteriaceae</taxon>
        <taxon>Aminobacter</taxon>
    </lineage>
</organism>
<proteinExistence type="predicted"/>
<evidence type="ECO:0000313" key="1">
    <source>
        <dbReference type="EMBL" id="SUY29160.1"/>
    </source>
</evidence>
<sequence>MPTKDANAEPSFRTMIQVDMEIASFLSNWAHCDYISSYLARTISHNRPDSVLFSNLFSSALNELLEVTFRTRHSGGALECRLSRLGETDRIELTFACSREEHAFLESAVARVQGADRQARYLSSLSGDVAPSRDMMLLELTVNYNATLRLEEVDADTVTIVVDLPLGGLAN</sequence>
<accession>A0A381INA0</accession>
<dbReference type="EMBL" id="UFSM01000003">
    <property type="protein sequence ID" value="SUY29160.1"/>
    <property type="molecule type" value="Genomic_DNA"/>
</dbReference>
<dbReference type="Proteomes" id="UP000254701">
    <property type="component" value="Unassembled WGS sequence"/>
</dbReference>